<protein>
    <submittedName>
        <fullName evidence="3">Uncharacterized protein</fullName>
    </submittedName>
</protein>
<dbReference type="Proteomes" id="UP000000758">
    <property type="component" value="Chromosome"/>
</dbReference>
<dbReference type="HOGENOM" id="CLU_329467_0_0_2"/>
<feature type="transmembrane region" description="Helical" evidence="2">
    <location>
        <begin position="35"/>
        <end position="53"/>
    </location>
</feature>
<evidence type="ECO:0000313" key="3">
    <source>
        <dbReference type="EMBL" id="ABK76786.1"/>
    </source>
</evidence>
<keyword evidence="2" id="KW-1133">Transmembrane helix</keyword>
<feature type="transmembrane region" description="Helical" evidence="2">
    <location>
        <begin position="107"/>
        <end position="131"/>
    </location>
</feature>
<dbReference type="EMBL" id="DP000238">
    <property type="protein sequence ID" value="ABK76786.1"/>
    <property type="molecule type" value="Genomic_DNA"/>
</dbReference>
<dbReference type="KEGG" id="csy:CENSYa_0141"/>
<accession>A0RTW9</accession>
<name>A0RTW9_CENSY</name>
<organism evidence="3 4">
    <name type="scientific">Cenarchaeum symbiosum (strain A)</name>
    <dbReference type="NCBI Taxonomy" id="414004"/>
    <lineage>
        <taxon>Archaea</taxon>
        <taxon>Nitrososphaerota</taxon>
        <taxon>Candidatus Cenarchaeales</taxon>
        <taxon>Candidatus Cenarchaeaceae</taxon>
        <taxon>Candidatus Cenarchaeum</taxon>
    </lineage>
</organism>
<sequence>MDSIRRGFCTCTLHYFCKNASDDGLPRVFKRHFRVFWAAIIVAGLYLCLDLDIGNTIENRDAATILVVNAEILVTTLAVTLGVTLLGIQFRAQTYTMIAMMQQMQNWVVYGFVIVFISLIVLSMIPVGYAAYLQDAGPAGNPAGAEPAYRIAVFIPVLFLGTAFSMLYLAGYVYYMINKLQPDQMMHTVVDGIRDALSGRSGNAAVDVFVKICNDGKKGHDFKEKFAVWEQIMHRAVELNNTLLFKLGLERLMAIYDDVIRGMGDVGRMEGSKVYEMIKDETARESLRGEAGRLPDGKREVTVMLRREKRLFFRYINEVMLACVQYSRKTCSSEFFGEFVRNKEPIPTREELRTSAYKNMMFDVWSTVMITSILGAKDQIMRRAVQNLFKKLETPAMEKNRRWTMAFFHSRIASLVEFAMDPTINTNNQYLLHYLTAFGHYEFPKNARGITARQEFADDRDGKKPPQGTGHVLDANQVAMPSPTEAWSMIMNHAYAQKNTVVFDAGLEAMKKSLQRIRTGTEYRMSIDALSELMGEVLKRQPPGNAEYDYSKRCASSFLKCFTASTWVWLFHDIRITRLWMECIRIIIDAREESTIKYCLERLESHPGDGGEGPYLRSEAPGGDSNVGAGKTGSSPETAKSILQDLRLKLDTLTHMPEVDDKAWASIPGKLEDLGDKYLRQFLLTCANGTGTQCLELQTSEIFRNGMLRFYHSDIGTVRQIMDELRLAVESFHGRKIDASMKHALPCYETRESLLDNLLRFSDSGKVQELFEILRLYEKYNFYAAFYDYVTEGKRRDTVVNNIYSAIDLKDRELVKYTLEYFQNDPDTANRNDLKESIGLQLEKLNENAEWDKIESIVELSMELKLPLARQ</sequence>
<evidence type="ECO:0000256" key="2">
    <source>
        <dbReference type="SAM" id="Phobius"/>
    </source>
</evidence>
<evidence type="ECO:0000256" key="1">
    <source>
        <dbReference type="SAM" id="MobiDB-lite"/>
    </source>
</evidence>
<gene>
    <name evidence="3" type="ordered locus">CENSYa_0141</name>
</gene>
<feature type="transmembrane region" description="Helical" evidence="2">
    <location>
        <begin position="65"/>
        <end position="86"/>
    </location>
</feature>
<reference evidence="3 4" key="1">
    <citation type="journal article" date="2006" name="Proc. Natl. Acad. Sci. U.S.A.">
        <title>Genomic analysis of the uncultivated marine crenarchaeote Cenarchaeum symbiosum.</title>
        <authorList>
            <person name="Hallam S.J."/>
            <person name="Konstantinidis K.T."/>
            <person name="Putnam N."/>
            <person name="Schleper C."/>
            <person name="Watanabe Y."/>
            <person name="Sugahara J."/>
            <person name="Preston C."/>
            <person name="de la Torre J."/>
            <person name="Richardson P.M."/>
            <person name="DeLong E.F."/>
        </authorList>
    </citation>
    <scope>NUCLEOTIDE SEQUENCE [LARGE SCALE GENOMIC DNA]</scope>
    <source>
        <strain evidence="4">A</strain>
    </source>
</reference>
<dbReference type="EnsemblBacteria" id="ABK76786">
    <property type="protein sequence ID" value="ABK76786"/>
    <property type="gene ID" value="CENSYa_0141"/>
</dbReference>
<proteinExistence type="predicted"/>
<evidence type="ECO:0000313" key="4">
    <source>
        <dbReference type="Proteomes" id="UP000000758"/>
    </source>
</evidence>
<feature type="transmembrane region" description="Helical" evidence="2">
    <location>
        <begin position="151"/>
        <end position="177"/>
    </location>
</feature>
<feature type="region of interest" description="Disordered" evidence="1">
    <location>
        <begin position="609"/>
        <end position="637"/>
    </location>
</feature>
<dbReference type="AlphaFoldDB" id="A0RTW9"/>
<keyword evidence="2" id="KW-0472">Membrane</keyword>
<keyword evidence="2" id="KW-0812">Transmembrane</keyword>
<keyword evidence="4" id="KW-1185">Reference proteome</keyword>